<dbReference type="PROSITE" id="PS51670">
    <property type="entry name" value="SHKT"/>
    <property type="match status" value="3"/>
</dbReference>
<feature type="domain" description="ShKT" evidence="5">
    <location>
        <begin position="47"/>
        <end position="92"/>
    </location>
</feature>
<feature type="domain" description="ShKT" evidence="5">
    <location>
        <begin position="155"/>
        <end position="194"/>
    </location>
</feature>
<reference evidence="7" key="2">
    <citation type="submission" date="2020-10" db="UniProtKB">
        <authorList>
            <consortium name="WormBaseParasite"/>
        </authorList>
    </citation>
    <scope>IDENTIFICATION</scope>
</reference>
<reference evidence="6" key="1">
    <citation type="journal article" date="2013" name="Genetics">
        <title>The draft genome and transcriptome of Panagrellus redivivus are shaped by the harsh demands of a free-living lifestyle.</title>
        <authorList>
            <person name="Srinivasan J."/>
            <person name="Dillman A.R."/>
            <person name="Macchietto M.G."/>
            <person name="Heikkinen L."/>
            <person name="Lakso M."/>
            <person name="Fracchia K.M."/>
            <person name="Antoshechkin I."/>
            <person name="Mortazavi A."/>
            <person name="Wong G."/>
            <person name="Sternberg P.W."/>
        </authorList>
    </citation>
    <scope>NUCLEOTIDE SEQUENCE [LARGE SCALE GENOMIC DNA]</scope>
    <source>
        <strain evidence="6">MT8872</strain>
    </source>
</reference>
<feature type="chain" id="PRO_5028928881" evidence="4">
    <location>
        <begin position="21"/>
        <end position="194"/>
    </location>
</feature>
<dbReference type="Pfam" id="PF01549">
    <property type="entry name" value="ShK"/>
    <property type="match status" value="3"/>
</dbReference>
<evidence type="ECO:0000256" key="3">
    <source>
        <dbReference type="PROSITE-ProRule" id="PRU01005"/>
    </source>
</evidence>
<dbReference type="Proteomes" id="UP000492821">
    <property type="component" value="Unassembled WGS sequence"/>
</dbReference>
<evidence type="ECO:0000256" key="4">
    <source>
        <dbReference type="SAM" id="SignalP"/>
    </source>
</evidence>
<dbReference type="AlphaFoldDB" id="A0A7E4VAE1"/>
<evidence type="ECO:0000313" key="7">
    <source>
        <dbReference type="WBParaSite" id="Pan_g18428.t1"/>
    </source>
</evidence>
<dbReference type="PANTHER" id="PTHR46219">
    <property type="entry name" value="PROTEIN CBG11138"/>
    <property type="match status" value="1"/>
</dbReference>
<evidence type="ECO:0000256" key="2">
    <source>
        <dbReference type="ARBA" id="ARBA00023157"/>
    </source>
</evidence>
<sequence>MTATCVLIAFAAMCIATTAGADACLSIVGNCFMGGCPNGSSCIDNICCITDAAENCDNALGDQFCVPNAAKCTDATMKDSMSKQCAKTCKTCDQQSGSTTGGDCVDKTTDCVKDAYLCNNKIYYDLMTEKCPKTCNRCSGAAASPPASPPASKPCVDKTKPDGTSDCAKDAYLCNNSAYYDLMTQQCPKTCGRC</sequence>
<name>A0A7E4VAE1_PANRE</name>
<keyword evidence="2 3" id="KW-1015">Disulfide bond</keyword>
<keyword evidence="6" id="KW-1185">Reference proteome</keyword>
<feature type="disulfide bond" evidence="3">
    <location>
        <begin position="104"/>
        <end position="138"/>
    </location>
</feature>
<protein>
    <submittedName>
        <fullName evidence="7">ShTK domain protein</fullName>
    </submittedName>
</protein>
<comment type="caution">
    <text evidence="3">Lacks conserved residue(s) required for the propagation of feature annotation.</text>
</comment>
<evidence type="ECO:0000313" key="6">
    <source>
        <dbReference type="Proteomes" id="UP000492821"/>
    </source>
</evidence>
<dbReference type="InterPro" id="IPR003582">
    <property type="entry name" value="ShKT_dom"/>
</dbReference>
<dbReference type="PANTHER" id="PTHR46219:SF5">
    <property type="entry name" value="SHKT DOMAIN-CONTAINING PROTEIN"/>
    <property type="match status" value="1"/>
</dbReference>
<organism evidence="6 7">
    <name type="scientific">Panagrellus redivivus</name>
    <name type="common">Microworm</name>
    <dbReference type="NCBI Taxonomy" id="6233"/>
    <lineage>
        <taxon>Eukaryota</taxon>
        <taxon>Metazoa</taxon>
        <taxon>Ecdysozoa</taxon>
        <taxon>Nematoda</taxon>
        <taxon>Chromadorea</taxon>
        <taxon>Rhabditida</taxon>
        <taxon>Tylenchina</taxon>
        <taxon>Panagrolaimomorpha</taxon>
        <taxon>Panagrolaimoidea</taxon>
        <taxon>Panagrolaimidae</taxon>
        <taxon>Panagrellus</taxon>
    </lineage>
</organism>
<evidence type="ECO:0000256" key="1">
    <source>
        <dbReference type="ARBA" id="ARBA00022729"/>
    </source>
</evidence>
<feature type="domain" description="ShKT" evidence="5">
    <location>
        <begin position="104"/>
        <end position="138"/>
    </location>
</feature>
<dbReference type="WBParaSite" id="Pan_g18428.t1">
    <property type="protein sequence ID" value="Pan_g18428.t1"/>
    <property type="gene ID" value="Pan_g18428"/>
</dbReference>
<accession>A0A7E4VAE1</accession>
<dbReference type="Gene3D" id="1.10.10.1940">
    <property type="match status" value="2"/>
</dbReference>
<feature type="signal peptide" evidence="4">
    <location>
        <begin position="1"/>
        <end position="20"/>
    </location>
</feature>
<dbReference type="SMART" id="SM00254">
    <property type="entry name" value="ShKT"/>
    <property type="match status" value="3"/>
</dbReference>
<evidence type="ECO:0000259" key="5">
    <source>
        <dbReference type="PROSITE" id="PS51670"/>
    </source>
</evidence>
<dbReference type="FunFam" id="1.10.10.1940:FF:000002">
    <property type="entry name" value="PHAryngeal gland Toxin-related"/>
    <property type="match status" value="2"/>
</dbReference>
<proteinExistence type="predicted"/>
<keyword evidence="1 4" id="KW-0732">Signal</keyword>